<protein>
    <submittedName>
        <fullName evidence="2">Uncharacterized protein</fullName>
    </submittedName>
</protein>
<dbReference type="EMBL" id="JARYMX010000003">
    <property type="protein sequence ID" value="KAJ9555343.1"/>
    <property type="molecule type" value="Genomic_DNA"/>
</dbReference>
<organism evidence="2 3">
    <name type="scientific">Centaurea solstitialis</name>
    <name type="common">yellow star-thistle</name>
    <dbReference type="NCBI Taxonomy" id="347529"/>
    <lineage>
        <taxon>Eukaryota</taxon>
        <taxon>Viridiplantae</taxon>
        <taxon>Streptophyta</taxon>
        <taxon>Embryophyta</taxon>
        <taxon>Tracheophyta</taxon>
        <taxon>Spermatophyta</taxon>
        <taxon>Magnoliopsida</taxon>
        <taxon>eudicotyledons</taxon>
        <taxon>Gunneridae</taxon>
        <taxon>Pentapetalae</taxon>
        <taxon>asterids</taxon>
        <taxon>campanulids</taxon>
        <taxon>Asterales</taxon>
        <taxon>Asteraceae</taxon>
        <taxon>Carduoideae</taxon>
        <taxon>Cardueae</taxon>
        <taxon>Centaureinae</taxon>
        <taxon>Centaurea</taxon>
    </lineage>
</organism>
<gene>
    <name evidence="2" type="ORF">OSB04_009957</name>
</gene>
<feature type="chain" id="PRO_5041377125" evidence="1">
    <location>
        <begin position="20"/>
        <end position="106"/>
    </location>
</feature>
<keyword evidence="3" id="KW-1185">Reference proteome</keyword>
<feature type="signal peptide" evidence="1">
    <location>
        <begin position="1"/>
        <end position="19"/>
    </location>
</feature>
<keyword evidence="1" id="KW-0732">Signal</keyword>
<evidence type="ECO:0000313" key="2">
    <source>
        <dbReference type="EMBL" id="KAJ9555343.1"/>
    </source>
</evidence>
<dbReference type="AlphaFoldDB" id="A0AA38T6L3"/>
<accession>A0AA38T6L3</accession>
<dbReference type="Gene3D" id="3.40.50.2000">
    <property type="entry name" value="Glycogen Phosphorylase B"/>
    <property type="match status" value="1"/>
</dbReference>
<dbReference type="Proteomes" id="UP001172457">
    <property type="component" value="Chromosome 3"/>
</dbReference>
<sequence length="106" mass="11201">MASNLHFLILLPLMSPGHLIPMADMAKLIAPKGPVWFSTVITDPTPKTPIPSCESGLPEECESTDDLPSFSCRVLQSSHQHAFDIVGCCFGSVVTAVKGAAAARHG</sequence>
<dbReference type="SUPFAM" id="SSF53756">
    <property type="entry name" value="UDP-Glycosyltransferase/glycogen phosphorylase"/>
    <property type="match status" value="1"/>
</dbReference>
<evidence type="ECO:0000313" key="3">
    <source>
        <dbReference type="Proteomes" id="UP001172457"/>
    </source>
</evidence>
<evidence type="ECO:0000256" key="1">
    <source>
        <dbReference type="SAM" id="SignalP"/>
    </source>
</evidence>
<comment type="caution">
    <text evidence="2">The sequence shown here is derived from an EMBL/GenBank/DDBJ whole genome shotgun (WGS) entry which is preliminary data.</text>
</comment>
<proteinExistence type="predicted"/>
<name>A0AA38T6L3_9ASTR</name>
<reference evidence="2" key="1">
    <citation type="submission" date="2023-03" db="EMBL/GenBank/DDBJ databases">
        <title>Chromosome-scale reference genome and RAD-based genetic map of yellow starthistle (Centaurea solstitialis) reveal putative structural variation and QTLs associated with invader traits.</title>
        <authorList>
            <person name="Reatini B."/>
            <person name="Cang F.A."/>
            <person name="Jiang Q."/>
            <person name="Mckibben M.T.W."/>
            <person name="Barker M.S."/>
            <person name="Rieseberg L.H."/>
            <person name="Dlugosch K.M."/>
        </authorList>
    </citation>
    <scope>NUCLEOTIDE SEQUENCE</scope>
    <source>
        <strain evidence="2">CAN-66</strain>
        <tissue evidence="2">Leaf</tissue>
    </source>
</reference>